<comment type="similarity">
    <text evidence="4">Belongs to the TRAFAC class dynamin-like GTPase superfamily. GB1/RHD3 GTPase family.</text>
</comment>
<keyword evidence="2" id="KW-0378">Hydrolase</keyword>
<organism evidence="7 8">
    <name type="scientific">Cymbomonas tetramitiformis</name>
    <dbReference type="NCBI Taxonomy" id="36881"/>
    <lineage>
        <taxon>Eukaryota</taxon>
        <taxon>Viridiplantae</taxon>
        <taxon>Chlorophyta</taxon>
        <taxon>Pyramimonadophyceae</taxon>
        <taxon>Pyramimonadales</taxon>
        <taxon>Pyramimonadaceae</taxon>
        <taxon>Cymbomonas</taxon>
    </lineage>
</organism>
<dbReference type="InterPro" id="IPR036543">
    <property type="entry name" value="Guanylate-bd_C_sf"/>
</dbReference>
<feature type="compositionally biased region" description="Basic and acidic residues" evidence="5">
    <location>
        <begin position="684"/>
        <end position="696"/>
    </location>
</feature>
<evidence type="ECO:0000313" key="7">
    <source>
        <dbReference type="EMBL" id="KAK3245081.1"/>
    </source>
</evidence>
<dbReference type="PROSITE" id="PS51715">
    <property type="entry name" value="G_GB1_RHD3"/>
    <property type="match status" value="1"/>
</dbReference>
<dbReference type="Gene3D" id="3.40.50.300">
    <property type="entry name" value="P-loop containing nucleotide triphosphate hydrolases"/>
    <property type="match status" value="1"/>
</dbReference>
<evidence type="ECO:0000256" key="1">
    <source>
        <dbReference type="ARBA" id="ARBA00022741"/>
    </source>
</evidence>
<feature type="compositionally biased region" description="Low complexity" evidence="5">
    <location>
        <begin position="797"/>
        <end position="807"/>
    </location>
</feature>
<evidence type="ECO:0000256" key="2">
    <source>
        <dbReference type="ARBA" id="ARBA00022801"/>
    </source>
</evidence>
<dbReference type="InterPro" id="IPR003191">
    <property type="entry name" value="Guanylate-bd/ATL_C"/>
</dbReference>
<accession>A0AAE0BYE4</accession>
<dbReference type="SUPFAM" id="SSF48340">
    <property type="entry name" value="Interferon-induced guanylate-binding protein 1 (GBP1), C-terminal domain"/>
    <property type="match status" value="1"/>
</dbReference>
<keyword evidence="8" id="KW-1185">Reference proteome</keyword>
<reference evidence="7 8" key="1">
    <citation type="journal article" date="2015" name="Genome Biol. Evol.">
        <title>Comparative Genomics of a Bacterivorous Green Alga Reveals Evolutionary Causalities and Consequences of Phago-Mixotrophic Mode of Nutrition.</title>
        <authorList>
            <person name="Burns J.A."/>
            <person name="Paasch A."/>
            <person name="Narechania A."/>
            <person name="Kim E."/>
        </authorList>
    </citation>
    <scope>NUCLEOTIDE SEQUENCE [LARGE SCALE GENOMIC DNA]</scope>
    <source>
        <strain evidence="7 8">PLY_AMNH</strain>
    </source>
</reference>
<dbReference type="GO" id="GO:0003924">
    <property type="term" value="F:GTPase activity"/>
    <property type="evidence" value="ECO:0007669"/>
    <property type="project" value="InterPro"/>
</dbReference>
<evidence type="ECO:0000256" key="3">
    <source>
        <dbReference type="ARBA" id="ARBA00023134"/>
    </source>
</evidence>
<gene>
    <name evidence="7" type="ORF">CYMTET_45332</name>
</gene>
<feature type="region of interest" description="Disordered" evidence="5">
    <location>
        <begin position="601"/>
        <end position="652"/>
    </location>
</feature>
<dbReference type="Proteomes" id="UP001190700">
    <property type="component" value="Unassembled WGS sequence"/>
</dbReference>
<evidence type="ECO:0000256" key="5">
    <source>
        <dbReference type="SAM" id="MobiDB-lite"/>
    </source>
</evidence>
<dbReference type="GO" id="GO:0005525">
    <property type="term" value="F:GTP binding"/>
    <property type="evidence" value="ECO:0007669"/>
    <property type="project" value="UniProtKB-KW"/>
</dbReference>
<proteinExistence type="inferred from homology"/>
<feature type="region of interest" description="Disordered" evidence="5">
    <location>
        <begin position="493"/>
        <end position="516"/>
    </location>
</feature>
<feature type="compositionally biased region" description="Low complexity" evidence="5">
    <location>
        <begin position="601"/>
        <end position="630"/>
    </location>
</feature>
<evidence type="ECO:0000313" key="8">
    <source>
        <dbReference type="Proteomes" id="UP001190700"/>
    </source>
</evidence>
<dbReference type="Gene3D" id="1.20.1000.10">
    <property type="entry name" value="Guanylate-binding protein, C-terminal domain"/>
    <property type="match status" value="1"/>
</dbReference>
<dbReference type="InterPro" id="IPR015894">
    <property type="entry name" value="Guanylate-bd_N"/>
</dbReference>
<dbReference type="EMBL" id="LGRX02031029">
    <property type="protein sequence ID" value="KAK3245081.1"/>
    <property type="molecule type" value="Genomic_DNA"/>
</dbReference>
<name>A0AAE0BYE4_9CHLO</name>
<dbReference type="CDD" id="cd01851">
    <property type="entry name" value="GBP"/>
    <property type="match status" value="1"/>
</dbReference>
<comment type="caution">
    <text evidence="7">The sequence shown here is derived from an EMBL/GenBank/DDBJ whole genome shotgun (WGS) entry which is preliminary data.</text>
</comment>
<evidence type="ECO:0000256" key="4">
    <source>
        <dbReference type="PROSITE-ProRule" id="PRU01052"/>
    </source>
</evidence>
<sequence length="883" mass="96991">MSKPLQLISFDAEGKFVVGFEALALLQKLRGPVGVLAVCGRARQGKSFILNRIAQTGSGEGFEVGPTHRPCTKGLWMWSEPIPQTTPDGRKYHMILLDTEGIDAYDQTGQYSVQIFSLALLLSSMFIYNQMGGIDEAALDRLSLVTEMSKHIRVRASQKNGNGELGVFSPHFLWLLRDFYLDLSEEGRQITPKEYLEISLRNTAGTSQAALNKNSIRDSIRELFPQRDCFSLVRPMHDERQLQHMATLDPQQLRPEFAAGVDDLMQYIFLQACPKVVGSVEMNGPLLAGLAETYVKALNNGAVPSISSAWQGVAETECQRALDDAERAYVEGFNESVGADEAVLTAEHTRCLGLASTTFHATAIGAIETRRAYEDKLKATLHKRFDKHKARMFAEAAAGNMELLEAAGNRMRQTAGMHPPPRIEDLAEALVAEAVHFEQISQGPNKHEKLLGFVTNCGLPLMVDCARQAERGFAAEREDLERRLHAARSEAEAANAEACAPTLRHPRGQGPPSRQGGCPFVQAHNAARCAEEARMREATARQDTELARKEAEQVQREMEQVQTKAGDMRAQAMSEVAEMQAAVAAANAEAAEARQQAMQAEAMGQRAAQDALHAQQAASVSDSRAAASDARALETERQVQEQQSQMTVKEAELNTEQNRAALLKRQLEDVQRELQQGRTGLASSDRRRREEAERAAAAEASAARWEAAEKALQAEVAREKAASTAATGREASLRRQLEGALASGRANGAAYDNCLKQWEVEAKAASAHVHGRTDYAFRATEFSNRENMRENPHIPVSKSGGYSPSKKPMQELSSAANDVAASLNERHGHSYHSKDAALPAAQLTSAQLKERLVGAGYGNEVLKCQRKKDLVELYERRYPQSLR</sequence>
<keyword evidence="1" id="KW-0547">Nucleotide-binding</keyword>
<protein>
    <recommendedName>
        <fullName evidence="6">GB1/RHD3-type G domain-containing protein</fullName>
    </recommendedName>
</protein>
<feature type="domain" description="GB1/RHD3-type G" evidence="6">
    <location>
        <begin position="30"/>
        <end position="273"/>
    </location>
</feature>
<dbReference type="Pfam" id="PF02841">
    <property type="entry name" value="GBP_C"/>
    <property type="match status" value="1"/>
</dbReference>
<feature type="region of interest" description="Disordered" evidence="5">
    <location>
        <begin position="672"/>
        <end position="697"/>
    </location>
</feature>
<evidence type="ECO:0000259" key="6">
    <source>
        <dbReference type="PROSITE" id="PS51715"/>
    </source>
</evidence>
<feature type="region of interest" description="Disordered" evidence="5">
    <location>
        <begin position="787"/>
        <end position="809"/>
    </location>
</feature>
<keyword evidence="3" id="KW-0342">GTP-binding</keyword>
<dbReference type="Pfam" id="PF02263">
    <property type="entry name" value="GBP"/>
    <property type="match status" value="1"/>
</dbReference>
<dbReference type="InterPro" id="IPR027417">
    <property type="entry name" value="P-loop_NTPase"/>
</dbReference>
<dbReference type="AlphaFoldDB" id="A0AAE0BYE4"/>
<dbReference type="SUPFAM" id="SSF52540">
    <property type="entry name" value="P-loop containing nucleoside triphosphate hydrolases"/>
    <property type="match status" value="1"/>
</dbReference>
<dbReference type="InterPro" id="IPR030386">
    <property type="entry name" value="G_GB1_RHD3_dom"/>
</dbReference>
<dbReference type="PANTHER" id="PTHR10751">
    <property type="entry name" value="GUANYLATE BINDING PROTEIN"/>
    <property type="match status" value="1"/>
</dbReference>